<dbReference type="EMBL" id="MCFA01000003">
    <property type="protein sequence ID" value="ORY19148.1"/>
    <property type="molecule type" value="Genomic_DNA"/>
</dbReference>
<evidence type="ECO:0000313" key="2">
    <source>
        <dbReference type="Proteomes" id="UP000193144"/>
    </source>
</evidence>
<dbReference type="Proteomes" id="UP000193144">
    <property type="component" value="Unassembled WGS sequence"/>
</dbReference>
<protein>
    <recommendedName>
        <fullName evidence="3">P-loop containing nucleoside triphosphate hydrolase protein</fullName>
    </recommendedName>
</protein>
<dbReference type="InterPro" id="IPR027417">
    <property type="entry name" value="P-loop_NTPase"/>
</dbReference>
<dbReference type="SUPFAM" id="SSF52540">
    <property type="entry name" value="P-loop containing nucleoside triphosphate hydrolases"/>
    <property type="match status" value="1"/>
</dbReference>
<evidence type="ECO:0000313" key="1">
    <source>
        <dbReference type="EMBL" id="ORY19148.1"/>
    </source>
</evidence>
<evidence type="ECO:0008006" key="3">
    <source>
        <dbReference type="Google" id="ProtNLM"/>
    </source>
</evidence>
<dbReference type="OrthoDB" id="2316594at2759"/>
<gene>
    <name evidence="1" type="ORF">BCR34DRAFT_472244</name>
</gene>
<proteinExistence type="predicted"/>
<reference evidence="1 2" key="1">
    <citation type="submission" date="2016-07" db="EMBL/GenBank/DDBJ databases">
        <title>Pervasive Adenine N6-methylation of Active Genes in Fungi.</title>
        <authorList>
            <consortium name="DOE Joint Genome Institute"/>
            <person name="Mondo S.J."/>
            <person name="Dannebaum R.O."/>
            <person name="Kuo R.C."/>
            <person name="Labutti K."/>
            <person name="Haridas S."/>
            <person name="Kuo A."/>
            <person name="Salamov A."/>
            <person name="Ahrendt S.R."/>
            <person name="Lipzen A."/>
            <person name="Sullivan W."/>
            <person name="Andreopoulos W.B."/>
            <person name="Clum A."/>
            <person name="Lindquist E."/>
            <person name="Daum C."/>
            <person name="Ramamoorthy G.K."/>
            <person name="Gryganskyi A."/>
            <person name="Culley D."/>
            <person name="Magnuson J.K."/>
            <person name="James T.Y."/>
            <person name="O'Malley M.A."/>
            <person name="Stajich J.E."/>
            <person name="Spatafora J.W."/>
            <person name="Visel A."/>
            <person name="Grigoriev I.V."/>
        </authorList>
    </citation>
    <scope>NUCLEOTIDE SEQUENCE [LARGE SCALE GENOMIC DNA]</scope>
    <source>
        <strain evidence="1 2">CBS 115471</strain>
    </source>
</reference>
<accession>A0A1Y2A9F7</accession>
<dbReference type="AlphaFoldDB" id="A0A1Y2A9F7"/>
<organism evidence="1 2">
    <name type="scientific">Clohesyomyces aquaticus</name>
    <dbReference type="NCBI Taxonomy" id="1231657"/>
    <lineage>
        <taxon>Eukaryota</taxon>
        <taxon>Fungi</taxon>
        <taxon>Dikarya</taxon>
        <taxon>Ascomycota</taxon>
        <taxon>Pezizomycotina</taxon>
        <taxon>Dothideomycetes</taxon>
        <taxon>Pleosporomycetidae</taxon>
        <taxon>Pleosporales</taxon>
        <taxon>Lindgomycetaceae</taxon>
        <taxon>Clohesyomyces</taxon>
    </lineage>
</organism>
<dbReference type="Gene3D" id="3.40.50.300">
    <property type="entry name" value="P-loop containing nucleotide triphosphate hydrolases"/>
    <property type="match status" value="1"/>
</dbReference>
<comment type="caution">
    <text evidence="1">The sequence shown here is derived from an EMBL/GenBank/DDBJ whole genome shotgun (WGS) entry which is preliminary data.</text>
</comment>
<name>A0A1Y2A9F7_9PLEO</name>
<keyword evidence="2" id="KW-1185">Reference proteome</keyword>
<sequence>MGRAEAQSTADNMTDSMEAQIQHTPLLSGDIIEQTAEHTLPQYGFLGEQTNLLPGSPESQLFLNTNVPLSAFICGVQGSGKSHTTSCFLENALIPSRDIGELKNPLSALVFSYGDFNSDGAGFSISEAAFLAAPHSKFPRHPCVMKITVLVSPSNPAIKKLYARIPNVTVMSFKIKPHTLDISTMLTLMAVDESSATPLYMAEVTRILRDINVKRNGVFDYNHFRKQLKKCDFTPSQLAMLTMRLDSLESFMDIDNTCPEPEFRSGEVTIMDMSCPFVDANTACILFKASRYRTVGLQRYLQSKVPGKMVVLDEAHKYMLKVPGAKALNDQLFRIIRLERHWGARVIISTQEPVLLTDLIPLCSIVVIHRFSSPEWFAALKKHIHMASHDHNELLRHIERLLTGHALIYSAKAILGRTETGTLVTGTGKLMEVKMRMRVTSDGGQSKMSVN</sequence>